<evidence type="ECO:0000313" key="3">
    <source>
        <dbReference type="EMBL" id="MBN7813760.1"/>
    </source>
</evidence>
<comment type="caution">
    <text evidence="3">The sequence shown here is derived from an EMBL/GenBank/DDBJ whole genome shotgun (WGS) entry which is preliminary data.</text>
</comment>
<keyword evidence="1" id="KW-0520">NAD</keyword>
<keyword evidence="4" id="KW-1185">Reference proteome</keyword>
<feature type="non-terminal residue" evidence="3">
    <location>
        <position position="52"/>
    </location>
</feature>
<evidence type="ECO:0000313" key="4">
    <source>
        <dbReference type="Proteomes" id="UP000664317"/>
    </source>
</evidence>
<sequence>MISLNLVTLLYLVASVCFIQALKGLSHPTTSRLGNAFGMAGMAIAVLTTGAL</sequence>
<protein>
    <submittedName>
        <fullName evidence="3">NAD(P)(+) transhydrogenase (Re/Si-specific) subunit beta</fullName>
    </submittedName>
</protein>
<dbReference type="RefSeq" id="WP_206580522.1">
    <property type="nucleotide sequence ID" value="NZ_JAFKCT010000081.1"/>
</dbReference>
<dbReference type="InterPro" id="IPR034300">
    <property type="entry name" value="PNTB-like"/>
</dbReference>
<evidence type="ECO:0000256" key="1">
    <source>
        <dbReference type="ARBA" id="ARBA00023027"/>
    </source>
</evidence>
<gene>
    <name evidence="3" type="ORF">J0A68_22655</name>
</gene>
<dbReference type="PANTHER" id="PTHR44758">
    <property type="entry name" value="NAD(P) TRANSHYDROGENASE SUBUNIT BETA"/>
    <property type="match status" value="1"/>
</dbReference>
<dbReference type="EMBL" id="JAFKCT010000081">
    <property type="protein sequence ID" value="MBN7813760.1"/>
    <property type="molecule type" value="Genomic_DNA"/>
</dbReference>
<proteinExistence type="predicted"/>
<organism evidence="3 4">
    <name type="scientific">Algoriphagus oliviformis</name>
    <dbReference type="NCBI Taxonomy" id="2811231"/>
    <lineage>
        <taxon>Bacteria</taxon>
        <taxon>Pseudomonadati</taxon>
        <taxon>Bacteroidota</taxon>
        <taxon>Cytophagia</taxon>
        <taxon>Cytophagales</taxon>
        <taxon>Cyclobacteriaceae</taxon>
        <taxon>Algoriphagus</taxon>
    </lineage>
</organism>
<feature type="domain" description="NADP transhydrogenase beta-like" evidence="2">
    <location>
        <begin position="8"/>
        <end position="49"/>
    </location>
</feature>
<dbReference type="Pfam" id="PF02233">
    <property type="entry name" value="PNTB"/>
    <property type="match status" value="1"/>
</dbReference>
<name>A0ABS3CC60_9BACT</name>
<dbReference type="PANTHER" id="PTHR44758:SF1">
    <property type="entry name" value="NAD(P) TRANSHYDROGENASE SUBUNIT BETA"/>
    <property type="match status" value="1"/>
</dbReference>
<dbReference type="Proteomes" id="UP000664317">
    <property type="component" value="Unassembled WGS sequence"/>
</dbReference>
<evidence type="ECO:0000259" key="2">
    <source>
        <dbReference type="Pfam" id="PF02233"/>
    </source>
</evidence>
<accession>A0ABS3CC60</accession>
<reference evidence="3 4" key="1">
    <citation type="submission" date="2021-03" db="EMBL/GenBank/DDBJ databases">
        <title>novel species isolated from a fishpond in China.</title>
        <authorList>
            <person name="Lu H."/>
            <person name="Cai Z."/>
        </authorList>
    </citation>
    <scope>NUCLEOTIDE SEQUENCE [LARGE SCALE GENOMIC DNA]</scope>
    <source>
        <strain evidence="3 4">H41</strain>
    </source>
</reference>